<dbReference type="EMBL" id="CP001932">
    <property type="protein sequence ID" value="ADD04586.1"/>
    <property type="molecule type" value="Genomic_DNA"/>
</dbReference>
<feature type="compositionally biased region" description="Low complexity" evidence="5">
    <location>
        <begin position="37"/>
        <end position="47"/>
    </location>
</feature>
<feature type="transmembrane region" description="Helical" evidence="6">
    <location>
        <begin position="174"/>
        <end position="192"/>
    </location>
</feature>
<evidence type="ECO:0000256" key="4">
    <source>
        <dbReference type="ARBA" id="ARBA00023136"/>
    </source>
</evidence>
<dbReference type="PaxDb" id="547559-Nmag_1002"/>
<feature type="transmembrane region" description="Helical" evidence="6">
    <location>
        <begin position="150"/>
        <end position="168"/>
    </location>
</feature>
<dbReference type="NCBIfam" id="NF009516">
    <property type="entry name" value="PRK12875.1"/>
    <property type="match status" value="1"/>
</dbReference>
<evidence type="ECO:0000256" key="5">
    <source>
        <dbReference type="SAM" id="MobiDB-lite"/>
    </source>
</evidence>
<organism evidence="7 8">
    <name type="scientific">Natrialba magadii (strain ATCC 43099 / DSM 3394 / CCM 3739 / CIP 104546 / IAM 13178 / JCM 8861 / NBRC 102185 / NCIMB 2190 / MS3)</name>
    <name type="common">Natronobacterium magadii</name>
    <dbReference type="NCBI Taxonomy" id="547559"/>
    <lineage>
        <taxon>Archaea</taxon>
        <taxon>Methanobacteriati</taxon>
        <taxon>Methanobacteriota</taxon>
        <taxon>Stenosarchaea group</taxon>
        <taxon>Halobacteria</taxon>
        <taxon>Halobacteriales</taxon>
        <taxon>Natrialbaceae</taxon>
        <taxon>Natrialba</taxon>
    </lineage>
</organism>
<dbReference type="RefSeq" id="WP_012996450.1">
    <property type="nucleotide sequence ID" value="NC_013922.1"/>
</dbReference>
<dbReference type="Gene3D" id="1.10.357.140">
    <property type="entry name" value="UbiA prenyltransferase"/>
    <property type="match status" value="1"/>
</dbReference>
<dbReference type="InterPro" id="IPR044878">
    <property type="entry name" value="UbiA_sf"/>
</dbReference>
<feature type="transmembrane region" description="Helical" evidence="6">
    <location>
        <begin position="98"/>
        <end position="119"/>
    </location>
</feature>
<dbReference type="EC" id="2.5.1.-" evidence="7"/>
<dbReference type="Gene3D" id="1.20.120.1780">
    <property type="entry name" value="UbiA prenyltransferase"/>
    <property type="match status" value="1"/>
</dbReference>
<feature type="transmembrane region" description="Helical" evidence="6">
    <location>
        <begin position="213"/>
        <end position="236"/>
    </location>
</feature>
<keyword evidence="3 6" id="KW-1133">Transmembrane helix</keyword>
<reference evidence="8" key="1">
    <citation type="submission" date="2010-02" db="EMBL/GenBank/DDBJ databases">
        <title>Complete sequence of chromosome of Natrialba magadii ATCC 43099.</title>
        <authorList>
            <consortium name="US DOE Joint Genome Institute"/>
            <person name="Lucas S."/>
            <person name="Copeland A."/>
            <person name="Lapidus A."/>
            <person name="Cheng J.-F."/>
            <person name="Bruce D."/>
            <person name="Goodwin L."/>
            <person name="Pitluck S."/>
            <person name="Davenport K."/>
            <person name="Saunders E."/>
            <person name="Detter J.C."/>
            <person name="Han C."/>
            <person name="Tapia R."/>
            <person name="Land M."/>
            <person name="Hauser L."/>
            <person name="Kyrpides N."/>
            <person name="Mikhailova N."/>
            <person name="De Castro R.E."/>
            <person name="Maupin-Furlow J.A."/>
            <person name="Woyke T."/>
        </authorList>
    </citation>
    <scope>NUCLEOTIDE SEQUENCE [LARGE SCALE GENOMIC DNA]</scope>
    <source>
        <strain evidence="8">ATCC 43099 / DSM 3394 / CCM 3739 / CIP 104546 / IAM 13178 / JCM 8861 / NBRC 102185 / NCIMB 2190 / MS3</strain>
    </source>
</reference>
<evidence type="ECO:0000256" key="1">
    <source>
        <dbReference type="ARBA" id="ARBA00004651"/>
    </source>
</evidence>
<keyword evidence="4 6" id="KW-0472">Membrane</keyword>
<dbReference type="GO" id="GO:0016765">
    <property type="term" value="F:transferase activity, transferring alkyl or aryl (other than methyl) groups"/>
    <property type="evidence" value="ECO:0007669"/>
    <property type="project" value="InterPro"/>
</dbReference>
<feature type="region of interest" description="Disordered" evidence="5">
    <location>
        <begin position="21"/>
        <end position="57"/>
    </location>
</feature>
<dbReference type="InterPro" id="IPR050475">
    <property type="entry name" value="Prenyltransferase_related"/>
</dbReference>
<accession>D3SQU8</accession>
<proteinExistence type="predicted"/>
<dbReference type="InterPro" id="IPR000537">
    <property type="entry name" value="UbiA_prenyltransferase"/>
</dbReference>
<keyword evidence="8" id="KW-1185">Reference proteome</keyword>
<evidence type="ECO:0000256" key="3">
    <source>
        <dbReference type="ARBA" id="ARBA00022989"/>
    </source>
</evidence>
<evidence type="ECO:0000313" key="8">
    <source>
        <dbReference type="Proteomes" id="UP000001879"/>
    </source>
</evidence>
<dbReference type="eggNOG" id="arCOG00478">
    <property type="taxonomic scope" value="Archaea"/>
</dbReference>
<dbReference type="AlphaFoldDB" id="D3SQU8"/>
<feature type="transmembrane region" description="Helical" evidence="6">
    <location>
        <begin position="315"/>
        <end position="338"/>
    </location>
</feature>
<keyword evidence="7" id="KW-0808">Transferase</keyword>
<evidence type="ECO:0000256" key="2">
    <source>
        <dbReference type="ARBA" id="ARBA00022692"/>
    </source>
</evidence>
<gene>
    <name evidence="7" type="primary">lye</name>
    <name evidence="7" type="ordered locus">Nmag_1002</name>
</gene>
<dbReference type="Proteomes" id="UP000001879">
    <property type="component" value="Chromosome"/>
</dbReference>
<keyword evidence="2 6" id="KW-0812">Transmembrane</keyword>
<dbReference type="HOGENOM" id="CLU_058976_0_0_2"/>
<dbReference type="Pfam" id="PF01040">
    <property type="entry name" value="UbiA"/>
    <property type="match status" value="1"/>
</dbReference>
<comment type="subcellular location">
    <subcellularLocation>
        <location evidence="1">Cell membrane</location>
        <topology evidence="1">Multi-pass membrane protein</topology>
    </subcellularLocation>
</comment>
<dbReference type="STRING" id="547559.Nmag_1002"/>
<dbReference type="CDD" id="cd13966">
    <property type="entry name" value="PT_UbiA_4"/>
    <property type="match status" value="1"/>
</dbReference>
<name>D3SQU8_NATMM</name>
<feature type="transmembrane region" description="Helical" evidence="6">
    <location>
        <begin position="76"/>
        <end position="92"/>
    </location>
</feature>
<dbReference type="PANTHER" id="PTHR42723:SF1">
    <property type="entry name" value="CHLOROPHYLL SYNTHASE, CHLOROPLASTIC"/>
    <property type="match status" value="1"/>
</dbReference>
<evidence type="ECO:0000256" key="6">
    <source>
        <dbReference type="SAM" id="Phobius"/>
    </source>
</evidence>
<dbReference type="GeneID" id="8823833"/>
<sequence>MAVPESVLGLVRSGLRLVGDSSTALSSPPSHADGVSDDSAPAASADSGETSGASETAGRGGFESLSYLFTLSRPRFWFYLAGPVLVGIAYAAESTGDLITLATVALFAYFLVPANVFLYGINDIYDREIDAKNPKKAADEREARYRGQGYVPVAVALCASLAVVLVPLVPSAAWPWIAVFLVLGAAYSAPPVRFKTTPFLDSVSNGLYIAPGAAAYAAVAGTQPPVLAVVGAWLWAMGMHTFSAIPDIVPDRETGIRTTATVLGETRTYGYCAACWLGSALAFAALDVRLGALLLVYPALIATIVATRIDVDRAYWWFPAINTVVGAAMTMGGLWVVLYG</sequence>
<reference evidence="7 8" key="2">
    <citation type="journal article" date="2012" name="BMC Genomics">
        <title>A comparative genomics perspective on the genetic content of the alkaliphilic haloarchaeon Natrialba magadii ATCC 43099T.</title>
        <authorList>
            <person name="Siddaramappa S."/>
            <person name="Challacombe J.F."/>
            <person name="Decastro R.E."/>
            <person name="Pfeiffer F."/>
            <person name="Sastre D.E."/>
            <person name="Gimenez M.I."/>
            <person name="Paggi R.A."/>
            <person name="Detter J.C."/>
            <person name="Davenport K.W."/>
            <person name="Goodwin L.A."/>
            <person name="Kyrpides N."/>
            <person name="Tapia R."/>
            <person name="Pitluck S."/>
            <person name="Lucas S."/>
            <person name="Woyke T."/>
            <person name="Maupin-Furlow J.A."/>
        </authorList>
    </citation>
    <scope>NUCLEOTIDE SEQUENCE [LARGE SCALE GENOMIC DNA]</scope>
    <source>
        <strain evidence="8">ATCC 43099 / DSM 3394 / CCM 3739 / CIP 104546 / IAM 13178 / JCM 8861 / NBRC 102185 / NCIMB 2190 / MS3</strain>
    </source>
</reference>
<dbReference type="KEGG" id="nmg:Nmag_1002"/>
<feature type="transmembrane region" description="Helical" evidence="6">
    <location>
        <begin position="293"/>
        <end position="309"/>
    </location>
</feature>
<dbReference type="GO" id="GO:0005886">
    <property type="term" value="C:plasma membrane"/>
    <property type="evidence" value="ECO:0007669"/>
    <property type="project" value="UniProtKB-SubCell"/>
</dbReference>
<protein>
    <submittedName>
        <fullName evidence="7">Lycopene elongase</fullName>
        <ecNumber evidence="7">2.5.1.-</ecNumber>
    </submittedName>
</protein>
<evidence type="ECO:0000313" key="7">
    <source>
        <dbReference type="EMBL" id="ADD04586.1"/>
    </source>
</evidence>
<dbReference type="PANTHER" id="PTHR42723">
    <property type="entry name" value="CHLOROPHYLL SYNTHASE"/>
    <property type="match status" value="1"/>
</dbReference>